<keyword evidence="1" id="KW-0677">Repeat</keyword>
<dbReference type="InterPro" id="IPR036770">
    <property type="entry name" value="Ankyrin_rpt-contain_sf"/>
</dbReference>
<dbReference type="PATRIC" id="fig|1125699.3.peg.1571"/>
<protein>
    <submittedName>
        <fullName evidence="4">Uncharacterized protein</fullName>
    </submittedName>
</protein>
<organism evidence="4 5">
    <name type="scientific">Treponema maltophilum ATCC 51939</name>
    <dbReference type="NCBI Taxonomy" id="1125699"/>
    <lineage>
        <taxon>Bacteria</taxon>
        <taxon>Pseudomonadati</taxon>
        <taxon>Spirochaetota</taxon>
        <taxon>Spirochaetia</taxon>
        <taxon>Spirochaetales</taxon>
        <taxon>Treponemataceae</taxon>
        <taxon>Treponema</taxon>
    </lineage>
</organism>
<comment type="caution">
    <text evidence="4">The sequence shown here is derived from an EMBL/GenBank/DDBJ whole genome shotgun (WGS) entry which is preliminary data.</text>
</comment>
<dbReference type="STRING" id="1125699.HMPREF9194_01560"/>
<name>S3KG54_TREMA</name>
<dbReference type="PROSITE" id="PS51257">
    <property type="entry name" value="PROKAR_LIPOPROTEIN"/>
    <property type="match status" value="1"/>
</dbReference>
<keyword evidence="5" id="KW-1185">Reference proteome</keyword>
<feature type="repeat" description="ANK" evidence="3">
    <location>
        <begin position="550"/>
        <end position="582"/>
    </location>
</feature>
<feature type="repeat" description="ANK" evidence="3">
    <location>
        <begin position="452"/>
        <end position="485"/>
    </location>
</feature>
<feature type="repeat" description="ANK" evidence="3">
    <location>
        <begin position="583"/>
        <end position="615"/>
    </location>
</feature>
<dbReference type="EMBL" id="ATFF01000006">
    <property type="protein sequence ID" value="EPF31217.1"/>
    <property type="molecule type" value="Genomic_DNA"/>
</dbReference>
<feature type="repeat" description="ANK" evidence="3">
    <location>
        <begin position="874"/>
        <end position="906"/>
    </location>
</feature>
<proteinExistence type="predicted"/>
<evidence type="ECO:0000256" key="1">
    <source>
        <dbReference type="ARBA" id="ARBA00022737"/>
    </source>
</evidence>
<feature type="repeat" description="ANK" evidence="3">
    <location>
        <begin position="681"/>
        <end position="713"/>
    </location>
</feature>
<dbReference type="PROSITE" id="PS50297">
    <property type="entry name" value="ANK_REP_REGION"/>
    <property type="match status" value="12"/>
</dbReference>
<evidence type="ECO:0000313" key="5">
    <source>
        <dbReference type="Proteomes" id="UP000014541"/>
    </source>
</evidence>
<feature type="repeat" description="ANK" evidence="3">
    <location>
        <begin position="777"/>
        <end position="810"/>
    </location>
</feature>
<accession>S3KG54</accession>
<dbReference type="PANTHER" id="PTHR24171:SF9">
    <property type="entry name" value="ANKYRIN REPEAT DOMAIN-CONTAINING PROTEIN 39"/>
    <property type="match status" value="1"/>
</dbReference>
<dbReference type="InterPro" id="IPR002110">
    <property type="entry name" value="Ankyrin_rpt"/>
</dbReference>
<dbReference type="Gene3D" id="1.25.40.20">
    <property type="entry name" value="Ankyrin repeat-containing domain"/>
    <property type="match status" value="8"/>
</dbReference>
<gene>
    <name evidence="4" type="ORF">HMPREF9194_01560</name>
</gene>
<reference evidence="4 5" key="1">
    <citation type="submission" date="2013-04" db="EMBL/GenBank/DDBJ databases">
        <title>The Genome Sequence of Treponema maltophilum ATCC 51939.</title>
        <authorList>
            <consortium name="The Broad Institute Genomics Platform"/>
            <person name="Earl A."/>
            <person name="Ward D."/>
            <person name="Feldgarden M."/>
            <person name="Gevers D."/>
            <person name="Leonetti C."/>
            <person name="Blanton J.M."/>
            <person name="Dewhirst F.E."/>
            <person name="Izard J."/>
            <person name="Walker B."/>
            <person name="Young S."/>
            <person name="Zeng Q."/>
            <person name="Gargeya S."/>
            <person name="Fitzgerald M."/>
            <person name="Haas B."/>
            <person name="Abouelleil A."/>
            <person name="Allen A.W."/>
            <person name="Alvarado L."/>
            <person name="Arachchi H.M."/>
            <person name="Berlin A.M."/>
            <person name="Chapman S.B."/>
            <person name="Gainer-Dewar J."/>
            <person name="Goldberg J."/>
            <person name="Griggs A."/>
            <person name="Gujja S."/>
            <person name="Hansen M."/>
            <person name="Howarth C."/>
            <person name="Imamovic A."/>
            <person name="Ireland A."/>
            <person name="Larimer J."/>
            <person name="McCowan C."/>
            <person name="Murphy C."/>
            <person name="Pearson M."/>
            <person name="Poon T.W."/>
            <person name="Priest M."/>
            <person name="Roberts A."/>
            <person name="Saif S."/>
            <person name="Shea T."/>
            <person name="Sisk P."/>
            <person name="Sykes S."/>
            <person name="Wortman J."/>
            <person name="Nusbaum C."/>
            <person name="Birren B."/>
        </authorList>
    </citation>
    <scope>NUCLEOTIDE SEQUENCE [LARGE SCALE GENOMIC DNA]</scope>
    <source>
        <strain evidence="4 5">ATCC 51939</strain>
    </source>
</reference>
<evidence type="ECO:0000256" key="2">
    <source>
        <dbReference type="ARBA" id="ARBA00023043"/>
    </source>
</evidence>
<feature type="repeat" description="ANK" evidence="3">
    <location>
        <begin position="354"/>
        <end position="387"/>
    </location>
</feature>
<sequence>MEICIIKHKHGLAVLSAVFILCAALFGGCLTTSPAGQSRQMSIQQLILAGKTDEVRALFQSQTDINMTDDNGNTALHIAAQVNDAPLVTFLLYKGADSEIKNYAGDTPLLAAVKNRATDSAAVLAELKGNIFAKDAEGNSAFDIGLKQGTTFFDALLTTRTGDMRDIEGQSIIHYLVRNKNKQAIDFCIKKNIPLSVTDIKGVSPLTLAYSQKDIDSVDIAAALILANAEPERGSHAYFEDAVKTRNLSMRFSDGQSPLHFAVIAGDKAIVQYLIREGASIQAKDISGSTPLHEAVRYGRTEIAVMLLDAGANVNARDSIGKTPLLIIMPDKTRRELYDMLLAHKADANAVDSFGDNCLHVATMTKTDVAVLEALASRGADVNGRNKKGVTPLAQAVEHKNTAHIAFFASKGADIHAEDVNGNTPFTRSLEIGLDMTKTLINRTTVNTRDSIGNTPLHIAVFNKAGADQITYLLENGAEINARNRSGDSPLYMAVRQNNRLIGEMLLSRGADVFSTNTANYSPLRLALSAGGDVQDWLLTSEVIRSVDGMGNTPLHYAAEWQLNDSAAVIIEKGASVNTQNTNGETPVFSAVKSDNADAIKLFVKNGANQNLRDYLGNTPLHSCVRWNAEKSALALLASADVNAKNLAGKTPLHEAARSRNTAMAELLLRSRADINSTDIIGRTPLMDAVQSEDIGMADLLLKNGASPSIQEMYGRTAYHDAAETANIDLIRLLRKSGGNPLARDIHGRTPLSLVLHKDMAVIRAVLGTDVNLADSDGNTPAHIAVNSSVPARVFEELISAGYPVDRRNREGVTPLLLAVKQGKTDLARIALQKGADPFAKDNSSECAVSYALKHSADMLNMIVQIAGAKRDIAGETVLHYAAREADSQTVQRLLSMGIDRTVKNISGETAYDTAVRWKRPDIAALLK</sequence>
<dbReference type="HOGENOM" id="CLU_015673_0_0_12"/>
<dbReference type="eggNOG" id="COG0666">
    <property type="taxonomic scope" value="Bacteria"/>
</dbReference>
<feature type="repeat" description="ANK" evidence="3">
    <location>
        <begin position="388"/>
        <end position="420"/>
    </location>
</feature>
<feature type="repeat" description="ANK" evidence="3">
    <location>
        <begin position="648"/>
        <end position="680"/>
    </location>
</feature>
<feature type="repeat" description="ANK" evidence="3">
    <location>
        <begin position="486"/>
        <end position="518"/>
    </location>
</feature>
<evidence type="ECO:0000313" key="4">
    <source>
        <dbReference type="EMBL" id="EPF31217.1"/>
    </source>
</evidence>
<feature type="repeat" description="ANK" evidence="3">
    <location>
        <begin position="714"/>
        <end position="746"/>
    </location>
</feature>
<dbReference type="PRINTS" id="PR01415">
    <property type="entry name" value="ANKYRIN"/>
</dbReference>
<feature type="repeat" description="ANK" evidence="3">
    <location>
        <begin position="811"/>
        <end position="843"/>
    </location>
</feature>
<dbReference type="PROSITE" id="PS50088">
    <property type="entry name" value="ANK_REPEAT"/>
    <property type="match status" value="15"/>
</dbReference>
<dbReference type="SUPFAM" id="SSF48403">
    <property type="entry name" value="Ankyrin repeat"/>
    <property type="match status" value="3"/>
</dbReference>
<dbReference type="Pfam" id="PF00023">
    <property type="entry name" value="Ank"/>
    <property type="match status" value="1"/>
</dbReference>
<dbReference type="Pfam" id="PF12796">
    <property type="entry name" value="Ank_2"/>
    <property type="match status" value="7"/>
</dbReference>
<feature type="repeat" description="ANK" evidence="3">
    <location>
        <begin position="254"/>
        <end position="286"/>
    </location>
</feature>
<keyword evidence="2 3" id="KW-0040">ANK repeat</keyword>
<dbReference type="AlphaFoldDB" id="S3KG54"/>
<dbReference type="Proteomes" id="UP000014541">
    <property type="component" value="Unassembled WGS sequence"/>
</dbReference>
<feature type="repeat" description="ANK" evidence="3">
    <location>
        <begin position="287"/>
        <end position="319"/>
    </location>
</feature>
<evidence type="ECO:0000256" key="3">
    <source>
        <dbReference type="PROSITE-ProRule" id="PRU00023"/>
    </source>
</evidence>
<dbReference type="PANTHER" id="PTHR24171">
    <property type="entry name" value="ANKYRIN REPEAT DOMAIN-CONTAINING PROTEIN 39-RELATED"/>
    <property type="match status" value="1"/>
</dbReference>
<dbReference type="OrthoDB" id="7543342at2"/>
<feature type="repeat" description="ANK" evidence="3">
    <location>
        <begin position="71"/>
        <end position="103"/>
    </location>
</feature>
<dbReference type="RefSeq" id="WP_016525828.1">
    <property type="nucleotide sequence ID" value="NZ_KE332518.1"/>
</dbReference>
<dbReference type="SMART" id="SM00248">
    <property type="entry name" value="ANK"/>
    <property type="match status" value="20"/>
</dbReference>